<proteinExistence type="predicted"/>
<dbReference type="EMBL" id="CAJNRG010002760">
    <property type="protein sequence ID" value="CAF2051018.1"/>
    <property type="molecule type" value="Genomic_DNA"/>
</dbReference>
<sequence>MPWICDKCQHGRHTRCESTWSCDCQCNVGGDADASQKSVAIIGGLAFAIGGLFFAISTGGVGPILLGGAMLGGGVSSTWNGAEKAIKGERINGKTFALDVAFGAITGVATGGIGVAGEVIATNVVKQGVKEVAKVGVKKLAVRAATGAVTGVAAKAIDEVKQCSTTDKKWNEDGTVASWVTSAAVGALGGVGSHVSSNLSKSVTSGIAKSATRVAVSGTTAAVSDATVQGVNIAAGNQDSYDVKRTFTSTTTSAIMTVAQEATKKAIYHANGGKYNMLNVKSNKKVIEDKVPEKNQQELMERYENLKKIHQSIVKDQKQKANTYTTEQQQKANHQATIAQYDKDITKANTLKTAAIQSGNTADFDTHKQEADKLISQKKAEIKNFQATFKPTVSKKDLIKMNNDNAHFLVDDRLGQVSVDIPSAAGTSRGAIRVTFDYDTNRQGDPQYKFSGYTNTHNYNDMPRYGQSDYYTIHQNYDNNLKVINGEVNNYMCNHALQDDIDKERQKKKRN</sequence>
<comment type="caution">
    <text evidence="1">The sequence shown here is derived from an EMBL/GenBank/DDBJ whole genome shotgun (WGS) entry which is preliminary data.</text>
</comment>
<dbReference type="Proteomes" id="UP000663887">
    <property type="component" value="Unassembled WGS sequence"/>
</dbReference>
<evidence type="ECO:0000313" key="6">
    <source>
        <dbReference type="Proteomes" id="UP000663866"/>
    </source>
</evidence>
<evidence type="ECO:0000313" key="1">
    <source>
        <dbReference type="EMBL" id="CAF1985733.1"/>
    </source>
</evidence>
<protein>
    <submittedName>
        <fullName evidence="1">Uncharacterized protein</fullName>
    </submittedName>
</protein>
<dbReference type="EMBL" id="CAJNRF010000886">
    <property type="protein sequence ID" value="CAF1985733.1"/>
    <property type="molecule type" value="Genomic_DNA"/>
</dbReference>
<evidence type="ECO:0000313" key="2">
    <source>
        <dbReference type="EMBL" id="CAF2051018.1"/>
    </source>
</evidence>
<keyword evidence="6" id="KW-1185">Reference proteome</keyword>
<gene>
    <name evidence="3" type="ORF">OVN521_LOCUS13289</name>
    <name evidence="4" type="ORF">UXM345_LOCUS19328</name>
    <name evidence="1" type="ORF">WKI299_LOCUS4013</name>
    <name evidence="2" type="ORF">XDN619_LOCUS8528</name>
</gene>
<reference evidence="1" key="1">
    <citation type="submission" date="2021-02" db="EMBL/GenBank/DDBJ databases">
        <authorList>
            <person name="Nowell W R."/>
        </authorList>
    </citation>
    <scope>NUCLEOTIDE SEQUENCE</scope>
</reference>
<evidence type="ECO:0000313" key="4">
    <source>
        <dbReference type="EMBL" id="CAF4052635.1"/>
    </source>
</evidence>
<dbReference type="EMBL" id="CAJOBG010001924">
    <property type="protein sequence ID" value="CAF3969564.1"/>
    <property type="molecule type" value="Genomic_DNA"/>
</dbReference>
<dbReference type="EMBL" id="CAJOBF010002724">
    <property type="protein sequence ID" value="CAF4052635.1"/>
    <property type="molecule type" value="Genomic_DNA"/>
</dbReference>
<evidence type="ECO:0000313" key="3">
    <source>
        <dbReference type="EMBL" id="CAF3969564.1"/>
    </source>
</evidence>
<organism evidence="1 5">
    <name type="scientific">Rotaria magnacalcarata</name>
    <dbReference type="NCBI Taxonomy" id="392030"/>
    <lineage>
        <taxon>Eukaryota</taxon>
        <taxon>Metazoa</taxon>
        <taxon>Spiralia</taxon>
        <taxon>Gnathifera</taxon>
        <taxon>Rotifera</taxon>
        <taxon>Eurotatoria</taxon>
        <taxon>Bdelloidea</taxon>
        <taxon>Philodinida</taxon>
        <taxon>Philodinidae</taxon>
        <taxon>Rotaria</taxon>
    </lineage>
</organism>
<dbReference type="AlphaFoldDB" id="A0A816MB46"/>
<dbReference type="Proteomes" id="UP000663856">
    <property type="component" value="Unassembled WGS sequence"/>
</dbReference>
<accession>A0A816MB46</accession>
<name>A0A816MB46_9BILA</name>
<dbReference type="Proteomes" id="UP000663842">
    <property type="component" value="Unassembled WGS sequence"/>
</dbReference>
<evidence type="ECO:0000313" key="5">
    <source>
        <dbReference type="Proteomes" id="UP000663856"/>
    </source>
</evidence>
<dbReference type="Proteomes" id="UP000663866">
    <property type="component" value="Unassembled WGS sequence"/>
</dbReference>